<dbReference type="Proteomes" id="UP000275408">
    <property type="component" value="Unassembled WGS sequence"/>
</dbReference>
<gene>
    <name evidence="1" type="ORF">pdam_00025975</name>
</gene>
<dbReference type="EMBL" id="RCHS01001567">
    <property type="protein sequence ID" value="RMX52830.1"/>
    <property type="molecule type" value="Genomic_DNA"/>
</dbReference>
<comment type="caution">
    <text evidence="1">The sequence shown here is derived from an EMBL/GenBank/DDBJ whole genome shotgun (WGS) entry which is preliminary data.</text>
</comment>
<name>A0A3M6UGN1_POCDA</name>
<sequence length="149" mass="17375">MDHAIIDTLHFFLRISDVLIDLFIRELRRSDAIEEKKPLVDSQGININTWHVMKNLSKVWESLLILESTKRAKSWNIIRDLTEPEKLKLFQNINIPTYACPSLQSKQRHTTLDMNQAPYLTPIGKPSSLFEERRAKHSQDLPGKYLGQH</sequence>
<dbReference type="AlphaFoldDB" id="A0A3M6UGN1"/>
<protein>
    <submittedName>
        <fullName evidence="1">Uncharacterized protein</fullName>
    </submittedName>
</protein>
<reference evidence="1 2" key="1">
    <citation type="journal article" date="2018" name="Sci. Rep.">
        <title>Comparative analysis of the Pocillopora damicornis genome highlights role of immune system in coral evolution.</title>
        <authorList>
            <person name="Cunning R."/>
            <person name="Bay R.A."/>
            <person name="Gillette P."/>
            <person name="Baker A.C."/>
            <person name="Traylor-Knowles N."/>
        </authorList>
    </citation>
    <scope>NUCLEOTIDE SEQUENCE [LARGE SCALE GENOMIC DNA]</scope>
    <source>
        <strain evidence="1">RSMAS</strain>
        <tissue evidence="1">Whole animal</tissue>
    </source>
</reference>
<keyword evidence="2" id="KW-1185">Reference proteome</keyword>
<proteinExistence type="predicted"/>
<accession>A0A3M6UGN1</accession>
<evidence type="ECO:0000313" key="1">
    <source>
        <dbReference type="EMBL" id="RMX52830.1"/>
    </source>
</evidence>
<organism evidence="1 2">
    <name type="scientific">Pocillopora damicornis</name>
    <name type="common">Cauliflower coral</name>
    <name type="synonym">Millepora damicornis</name>
    <dbReference type="NCBI Taxonomy" id="46731"/>
    <lineage>
        <taxon>Eukaryota</taxon>
        <taxon>Metazoa</taxon>
        <taxon>Cnidaria</taxon>
        <taxon>Anthozoa</taxon>
        <taxon>Hexacorallia</taxon>
        <taxon>Scleractinia</taxon>
        <taxon>Astrocoeniina</taxon>
        <taxon>Pocilloporidae</taxon>
        <taxon>Pocillopora</taxon>
    </lineage>
</organism>
<evidence type="ECO:0000313" key="2">
    <source>
        <dbReference type="Proteomes" id="UP000275408"/>
    </source>
</evidence>